<evidence type="ECO:0000313" key="14">
    <source>
        <dbReference type="EMBL" id="SEO47355.1"/>
    </source>
</evidence>
<feature type="transmembrane region" description="Helical" evidence="11">
    <location>
        <begin position="317"/>
        <end position="338"/>
    </location>
</feature>
<dbReference type="FunFam" id="3.30.200.20:FF:000035">
    <property type="entry name" value="Serine/threonine protein kinase Stk1"/>
    <property type="match status" value="1"/>
</dbReference>
<proteinExistence type="predicted"/>
<keyword evidence="15" id="KW-1185">Reference proteome</keyword>
<dbReference type="EC" id="2.7.11.1" evidence="1"/>
<dbReference type="PANTHER" id="PTHR43289">
    <property type="entry name" value="MITOGEN-ACTIVATED PROTEIN KINASE KINASE KINASE 20-RELATED"/>
    <property type="match status" value="1"/>
</dbReference>
<dbReference type="SMART" id="SM00740">
    <property type="entry name" value="PASTA"/>
    <property type="match status" value="1"/>
</dbReference>
<dbReference type="Gene3D" id="1.10.510.10">
    <property type="entry name" value="Transferase(Phosphotransferase) domain 1"/>
    <property type="match status" value="1"/>
</dbReference>
<dbReference type="InterPro" id="IPR008271">
    <property type="entry name" value="Ser/Thr_kinase_AS"/>
</dbReference>
<dbReference type="GO" id="GO:0005524">
    <property type="term" value="F:ATP binding"/>
    <property type="evidence" value="ECO:0007669"/>
    <property type="project" value="UniProtKB-KW"/>
</dbReference>
<evidence type="ECO:0000256" key="2">
    <source>
        <dbReference type="ARBA" id="ARBA00022527"/>
    </source>
</evidence>
<evidence type="ECO:0000256" key="9">
    <source>
        <dbReference type="ARBA" id="ARBA00048679"/>
    </source>
</evidence>
<organism evidence="14 15">
    <name type="scientific">Trujillonella endophytica</name>
    <dbReference type="NCBI Taxonomy" id="673521"/>
    <lineage>
        <taxon>Bacteria</taxon>
        <taxon>Bacillati</taxon>
        <taxon>Actinomycetota</taxon>
        <taxon>Actinomycetes</taxon>
        <taxon>Geodermatophilales</taxon>
        <taxon>Geodermatophilaceae</taxon>
        <taxon>Trujillonella</taxon>
    </lineage>
</organism>
<dbReference type="InterPro" id="IPR000719">
    <property type="entry name" value="Prot_kinase_dom"/>
</dbReference>
<feature type="compositionally biased region" description="Low complexity" evidence="10">
    <location>
        <begin position="497"/>
        <end position="518"/>
    </location>
</feature>
<keyword evidence="11" id="KW-1133">Transmembrane helix</keyword>
<evidence type="ECO:0000256" key="7">
    <source>
        <dbReference type="ARBA" id="ARBA00022840"/>
    </source>
</evidence>
<keyword evidence="11" id="KW-0812">Transmembrane</keyword>
<dbReference type="AlphaFoldDB" id="A0A1H8PZD8"/>
<evidence type="ECO:0000256" key="5">
    <source>
        <dbReference type="ARBA" id="ARBA00022741"/>
    </source>
</evidence>
<feature type="compositionally biased region" description="Pro residues" evidence="10">
    <location>
        <begin position="541"/>
        <end position="553"/>
    </location>
</feature>
<dbReference type="CDD" id="cd14014">
    <property type="entry name" value="STKc_PknB_like"/>
    <property type="match status" value="1"/>
</dbReference>
<name>A0A1H8PZD8_9ACTN</name>
<dbReference type="PROSITE" id="PS50011">
    <property type="entry name" value="PROTEIN_KINASE_DOM"/>
    <property type="match status" value="1"/>
</dbReference>
<dbReference type="InterPro" id="IPR005543">
    <property type="entry name" value="PASTA_dom"/>
</dbReference>
<evidence type="ECO:0000256" key="6">
    <source>
        <dbReference type="ARBA" id="ARBA00022777"/>
    </source>
</evidence>
<gene>
    <name evidence="14" type="ORF">SAMN05660991_00480</name>
</gene>
<keyword evidence="11" id="KW-0472">Membrane</keyword>
<dbReference type="SMART" id="SM00220">
    <property type="entry name" value="S_TKc"/>
    <property type="match status" value="1"/>
</dbReference>
<dbReference type="PROSITE" id="PS51178">
    <property type="entry name" value="PASTA"/>
    <property type="match status" value="1"/>
</dbReference>
<evidence type="ECO:0000313" key="15">
    <source>
        <dbReference type="Proteomes" id="UP000198960"/>
    </source>
</evidence>
<sequence length="571" mass="57241">MISVSTGEGERRLLGGRYALEERIATGGMGEVWRGRDVVLQRAVAVKVLRSEFADDPTFIQRFRAEARNAASLSHPNIAAVLDYGEASPDEAGEHLAYLVMELVDGAPLSARLSADGPMEPQAALSVLRQTAAGLAEAHRHGVVHRDVKPANILVRADGAVKLTDFGIARSTDSVHLTRTGQVIGTAQYMSPEQAKGEPATPASDVYALGLVGYESLTGHAAFAGDNPVTVALKHVVEDPEPLPADLPHEVRDLIDSALVKDPQDRVPDGGAFLDAVQETLDHGQAPGGTAAYTRPVRVLAGASALRAPGTQQGRRALSVLLPLLALLLVAGSLAFVLGGGGGGGGGDEDTVAQGPSAAADQGVLLAAADHVGREYEDVAGELGSLGLDVVRVDEVTAEHPAGTVLAVSPVGTRLDEGDEVRVTVAVAPAEEALPEASDAPAGPAGQQVVVGTGSPAAGSAEAPSGGPGTTAPGTTAPTGPGVPGATPSDPATTPIDPGSTPSDPGTTPADPGTSAPSGTPSEPAPSQPTPAEPTASEPAPTEPTEPPAPEPGPTGTVDADTAPEGVVGAG</sequence>
<dbReference type="EMBL" id="FOEE01000001">
    <property type="protein sequence ID" value="SEO47355.1"/>
    <property type="molecule type" value="Genomic_DNA"/>
</dbReference>
<reference evidence="15" key="1">
    <citation type="submission" date="2016-10" db="EMBL/GenBank/DDBJ databases">
        <authorList>
            <person name="Varghese N."/>
            <person name="Submissions S."/>
        </authorList>
    </citation>
    <scope>NUCLEOTIDE SEQUENCE [LARGE SCALE GENOMIC DNA]</scope>
    <source>
        <strain evidence="15">DSM 45413</strain>
    </source>
</reference>
<evidence type="ECO:0000256" key="11">
    <source>
        <dbReference type="SAM" id="Phobius"/>
    </source>
</evidence>
<dbReference type="SUPFAM" id="SSF56112">
    <property type="entry name" value="Protein kinase-like (PK-like)"/>
    <property type="match status" value="1"/>
</dbReference>
<dbReference type="GO" id="GO:0045717">
    <property type="term" value="P:negative regulation of fatty acid biosynthetic process"/>
    <property type="evidence" value="ECO:0007669"/>
    <property type="project" value="UniProtKB-ARBA"/>
</dbReference>
<feature type="domain" description="Protein kinase" evidence="12">
    <location>
        <begin position="18"/>
        <end position="281"/>
    </location>
</feature>
<dbReference type="Gene3D" id="3.30.10.20">
    <property type="match status" value="1"/>
</dbReference>
<dbReference type="CDD" id="cd06577">
    <property type="entry name" value="PASTA_pknB"/>
    <property type="match status" value="1"/>
</dbReference>
<dbReference type="Pfam" id="PF00069">
    <property type="entry name" value="Pkinase"/>
    <property type="match status" value="1"/>
</dbReference>
<comment type="catalytic activity">
    <reaction evidence="9">
        <text>L-seryl-[protein] + ATP = O-phospho-L-seryl-[protein] + ADP + H(+)</text>
        <dbReference type="Rhea" id="RHEA:17989"/>
        <dbReference type="Rhea" id="RHEA-COMP:9863"/>
        <dbReference type="Rhea" id="RHEA-COMP:11604"/>
        <dbReference type="ChEBI" id="CHEBI:15378"/>
        <dbReference type="ChEBI" id="CHEBI:29999"/>
        <dbReference type="ChEBI" id="CHEBI:30616"/>
        <dbReference type="ChEBI" id="CHEBI:83421"/>
        <dbReference type="ChEBI" id="CHEBI:456216"/>
        <dbReference type="EC" id="2.7.11.1"/>
    </reaction>
</comment>
<keyword evidence="4" id="KW-0677">Repeat</keyword>
<evidence type="ECO:0000259" key="12">
    <source>
        <dbReference type="PROSITE" id="PS50011"/>
    </source>
</evidence>
<dbReference type="Pfam" id="PF03793">
    <property type="entry name" value="PASTA"/>
    <property type="match status" value="1"/>
</dbReference>
<keyword evidence="7" id="KW-0067">ATP-binding</keyword>
<feature type="domain" description="PASTA" evidence="13">
    <location>
        <begin position="367"/>
        <end position="427"/>
    </location>
</feature>
<dbReference type="GO" id="GO:0004674">
    <property type="term" value="F:protein serine/threonine kinase activity"/>
    <property type="evidence" value="ECO:0007669"/>
    <property type="project" value="UniProtKB-KW"/>
</dbReference>
<feature type="region of interest" description="Disordered" evidence="10">
    <location>
        <begin position="434"/>
        <end position="571"/>
    </location>
</feature>
<evidence type="ECO:0000256" key="3">
    <source>
        <dbReference type="ARBA" id="ARBA00022679"/>
    </source>
</evidence>
<accession>A0A1H8PZD8</accession>
<dbReference type="PANTHER" id="PTHR43289:SF6">
    <property type="entry name" value="SERINE_THREONINE-PROTEIN KINASE NEKL-3"/>
    <property type="match status" value="1"/>
</dbReference>
<evidence type="ECO:0000259" key="13">
    <source>
        <dbReference type="PROSITE" id="PS51178"/>
    </source>
</evidence>
<dbReference type="STRING" id="673521.SAMN05660991_00480"/>
<dbReference type="Proteomes" id="UP000198960">
    <property type="component" value="Unassembled WGS sequence"/>
</dbReference>
<feature type="compositionally biased region" description="Low complexity" evidence="10">
    <location>
        <begin position="452"/>
        <end position="488"/>
    </location>
</feature>
<evidence type="ECO:0000256" key="1">
    <source>
        <dbReference type="ARBA" id="ARBA00012513"/>
    </source>
</evidence>
<keyword evidence="6 14" id="KW-0418">Kinase</keyword>
<dbReference type="PROSITE" id="PS00108">
    <property type="entry name" value="PROTEIN_KINASE_ST"/>
    <property type="match status" value="1"/>
</dbReference>
<keyword evidence="2 14" id="KW-0723">Serine/threonine-protein kinase</keyword>
<evidence type="ECO:0000256" key="4">
    <source>
        <dbReference type="ARBA" id="ARBA00022737"/>
    </source>
</evidence>
<evidence type="ECO:0000256" key="10">
    <source>
        <dbReference type="SAM" id="MobiDB-lite"/>
    </source>
</evidence>
<keyword evidence="5" id="KW-0547">Nucleotide-binding</keyword>
<keyword evidence="3" id="KW-0808">Transferase</keyword>
<protein>
    <recommendedName>
        <fullName evidence="1">non-specific serine/threonine protein kinase</fullName>
        <ecNumber evidence="1">2.7.11.1</ecNumber>
    </recommendedName>
</protein>
<feature type="compositionally biased region" description="Pro residues" evidence="10">
    <location>
        <begin position="523"/>
        <end position="532"/>
    </location>
</feature>
<dbReference type="InterPro" id="IPR011009">
    <property type="entry name" value="Kinase-like_dom_sf"/>
</dbReference>
<dbReference type="FunFam" id="1.10.510.10:FF:000021">
    <property type="entry name" value="Serine/threonine protein kinase"/>
    <property type="match status" value="1"/>
</dbReference>
<dbReference type="Gene3D" id="3.30.200.20">
    <property type="entry name" value="Phosphorylase Kinase, domain 1"/>
    <property type="match status" value="1"/>
</dbReference>
<evidence type="ECO:0000256" key="8">
    <source>
        <dbReference type="ARBA" id="ARBA00047899"/>
    </source>
</evidence>
<comment type="catalytic activity">
    <reaction evidence="8">
        <text>L-threonyl-[protein] + ATP = O-phospho-L-threonyl-[protein] + ADP + H(+)</text>
        <dbReference type="Rhea" id="RHEA:46608"/>
        <dbReference type="Rhea" id="RHEA-COMP:11060"/>
        <dbReference type="Rhea" id="RHEA-COMP:11605"/>
        <dbReference type="ChEBI" id="CHEBI:15378"/>
        <dbReference type="ChEBI" id="CHEBI:30013"/>
        <dbReference type="ChEBI" id="CHEBI:30616"/>
        <dbReference type="ChEBI" id="CHEBI:61977"/>
        <dbReference type="ChEBI" id="CHEBI:456216"/>
        <dbReference type="EC" id="2.7.11.1"/>
    </reaction>
</comment>